<dbReference type="Proteomes" id="UP001055658">
    <property type="component" value="Chromosome"/>
</dbReference>
<dbReference type="SUPFAM" id="SSF56784">
    <property type="entry name" value="HAD-like"/>
    <property type="match status" value="1"/>
</dbReference>
<organism evidence="2 3">
    <name type="scientific">Microbulbifer variabilis</name>
    <dbReference type="NCBI Taxonomy" id="266805"/>
    <lineage>
        <taxon>Bacteria</taxon>
        <taxon>Pseudomonadati</taxon>
        <taxon>Pseudomonadota</taxon>
        <taxon>Gammaproteobacteria</taxon>
        <taxon>Cellvibrionales</taxon>
        <taxon>Microbulbiferaceae</taxon>
        <taxon>Microbulbifer</taxon>
    </lineage>
</organism>
<sequence length="349" mass="38981">MAFSQRKLTVFCLLLLINIFFSSTGVSADLPSWNNTSTKSAIVSFVKKVTQEGSSDFVPPELRIAVFDNDGTLWAEKPAYVQLLFAIDEIKRLAPEHPKWQKEQPFASILKEDFHSLLTLGKADRLKIISTTQTGMTDTEFNRVVNSWLTDAKNPLTGKPYRNMVYQPMHELLEYLRANGFKTYISSGGGVDFIRALSMSFYGIPPEQVIGSRFKLRYEDDDGHPQIITTDKLDFVNDGVGKAIGISQVIGLRPIFVAGNSDGDLQMLEWSTSGKGPRFGMLIHHTDSKREWSYDSGSKVGHLDKALKAAKLYGWTVVDMTKDWAVVFPQSKVTTPEKEISETPVEDGG</sequence>
<dbReference type="Gene3D" id="3.40.50.1000">
    <property type="entry name" value="HAD superfamily/HAD-like"/>
    <property type="match status" value="1"/>
</dbReference>
<name>A0ABY4VK62_9GAMM</name>
<gene>
    <name evidence="2" type="ORF">MJO52_08730</name>
</gene>
<dbReference type="InterPro" id="IPR023214">
    <property type="entry name" value="HAD_sf"/>
</dbReference>
<evidence type="ECO:0000313" key="3">
    <source>
        <dbReference type="Proteomes" id="UP001055658"/>
    </source>
</evidence>
<feature type="chain" id="PRO_5046053969" evidence="1">
    <location>
        <begin position="29"/>
        <end position="349"/>
    </location>
</feature>
<protein>
    <submittedName>
        <fullName evidence="2">Haloacid dehalogenase-like hydrolase</fullName>
    </submittedName>
</protein>
<feature type="signal peptide" evidence="1">
    <location>
        <begin position="1"/>
        <end position="28"/>
    </location>
</feature>
<evidence type="ECO:0000256" key="1">
    <source>
        <dbReference type="SAM" id="SignalP"/>
    </source>
</evidence>
<dbReference type="RefSeq" id="WP_252085551.1">
    <property type="nucleotide sequence ID" value="NZ_CP092418.1"/>
</dbReference>
<keyword evidence="1" id="KW-0732">Signal</keyword>
<keyword evidence="3" id="KW-1185">Reference proteome</keyword>
<evidence type="ECO:0000313" key="2">
    <source>
        <dbReference type="EMBL" id="USD23205.1"/>
    </source>
</evidence>
<reference evidence="2" key="1">
    <citation type="submission" date="2022-02" db="EMBL/GenBank/DDBJ databases">
        <title>Coral-associated bacteria.</title>
        <authorList>
            <person name="Tang K."/>
            <person name="Wang X."/>
        </authorList>
    </citation>
    <scope>NUCLEOTIDE SEQUENCE</scope>
    <source>
        <strain evidence="2">SCSIO 43006</strain>
    </source>
</reference>
<accession>A0ABY4VK62</accession>
<proteinExistence type="predicted"/>
<dbReference type="InterPro" id="IPR036412">
    <property type="entry name" value="HAD-like_sf"/>
</dbReference>
<dbReference type="Pfam" id="PF12710">
    <property type="entry name" value="HAD"/>
    <property type="match status" value="1"/>
</dbReference>
<dbReference type="EMBL" id="CP092418">
    <property type="protein sequence ID" value="USD23205.1"/>
    <property type="molecule type" value="Genomic_DNA"/>
</dbReference>